<evidence type="ECO:0000259" key="6">
    <source>
        <dbReference type="Pfam" id="PF22754"/>
    </source>
</evidence>
<evidence type="ECO:0000313" key="7">
    <source>
        <dbReference type="EMBL" id="KAK7379425.1"/>
    </source>
</evidence>
<dbReference type="PANTHER" id="PTHR31945:SF5">
    <property type="entry name" value="TRANSCRIPTION FACTOR SCREAM-LIKE PROTEIN"/>
    <property type="match status" value="1"/>
</dbReference>
<comment type="caution">
    <text evidence="7">The sequence shown here is derived from an EMBL/GenBank/DDBJ whole genome shotgun (WGS) entry which is preliminary data.</text>
</comment>
<keyword evidence="3" id="KW-0804">Transcription</keyword>
<evidence type="ECO:0000256" key="2">
    <source>
        <dbReference type="ARBA" id="ARBA00023015"/>
    </source>
</evidence>
<organism evidence="7 8">
    <name type="scientific">Phaseolus coccineus</name>
    <name type="common">Scarlet runner bean</name>
    <name type="synonym">Phaseolus multiflorus</name>
    <dbReference type="NCBI Taxonomy" id="3886"/>
    <lineage>
        <taxon>Eukaryota</taxon>
        <taxon>Viridiplantae</taxon>
        <taxon>Streptophyta</taxon>
        <taxon>Embryophyta</taxon>
        <taxon>Tracheophyta</taxon>
        <taxon>Spermatophyta</taxon>
        <taxon>Magnoliopsida</taxon>
        <taxon>eudicotyledons</taxon>
        <taxon>Gunneridae</taxon>
        <taxon>Pentapetalae</taxon>
        <taxon>rosids</taxon>
        <taxon>fabids</taxon>
        <taxon>Fabales</taxon>
        <taxon>Fabaceae</taxon>
        <taxon>Papilionoideae</taxon>
        <taxon>50 kb inversion clade</taxon>
        <taxon>NPAAA clade</taxon>
        <taxon>indigoferoid/millettioid clade</taxon>
        <taxon>Phaseoleae</taxon>
        <taxon>Phaseolus</taxon>
    </lineage>
</organism>
<proteinExistence type="predicted"/>
<dbReference type="AlphaFoldDB" id="A0AAN9NU87"/>
<sequence length="182" mass="20305">MTLLLGPTWTSDELEILAHDLFGKREHKMVSKEQKRAALHEKLQLLRSVTNSHALNKTSIIIDASKYIQELKQKVEELNQDVANAQTSTDQNSLPMVTVETTEKGFLINVFSAKSCPGLFVSILESFEEMSLNVLEARATCMDTFRFHAVGEKNEEQGKNIDAGAVKQAIGQAIKNWSQNAD</sequence>
<evidence type="ECO:0000256" key="4">
    <source>
        <dbReference type="ARBA" id="ARBA00023242"/>
    </source>
</evidence>
<dbReference type="Proteomes" id="UP001374584">
    <property type="component" value="Unassembled WGS sequence"/>
</dbReference>
<dbReference type="SUPFAM" id="SSF47459">
    <property type="entry name" value="HLH, helix-loop-helix DNA-binding domain"/>
    <property type="match status" value="1"/>
</dbReference>
<evidence type="ECO:0000256" key="5">
    <source>
        <dbReference type="SAM" id="Coils"/>
    </source>
</evidence>
<dbReference type="InterPro" id="IPR054502">
    <property type="entry name" value="bHLH-TF_ACT-like_plant"/>
</dbReference>
<gene>
    <name evidence="7" type="ORF">VNO80_04885</name>
</gene>
<dbReference type="GO" id="GO:0046983">
    <property type="term" value="F:protein dimerization activity"/>
    <property type="evidence" value="ECO:0007669"/>
    <property type="project" value="InterPro"/>
</dbReference>
<dbReference type="EMBL" id="JAYMYR010000002">
    <property type="protein sequence ID" value="KAK7379425.1"/>
    <property type="molecule type" value="Genomic_DNA"/>
</dbReference>
<comment type="subcellular location">
    <subcellularLocation>
        <location evidence="1">Nucleus</location>
    </subcellularLocation>
</comment>
<keyword evidence="4" id="KW-0539">Nucleus</keyword>
<dbReference type="Pfam" id="PF22754">
    <property type="entry name" value="bHLH-TF_ACT-like_plant"/>
    <property type="match status" value="1"/>
</dbReference>
<evidence type="ECO:0000256" key="1">
    <source>
        <dbReference type="ARBA" id="ARBA00004123"/>
    </source>
</evidence>
<feature type="coiled-coil region" evidence="5">
    <location>
        <begin position="61"/>
        <end position="88"/>
    </location>
</feature>
<dbReference type="Gene3D" id="4.10.280.10">
    <property type="entry name" value="Helix-loop-helix DNA-binding domain"/>
    <property type="match status" value="1"/>
</dbReference>
<reference evidence="7 8" key="1">
    <citation type="submission" date="2024-01" db="EMBL/GenBank/DDBJ databases">
        <title>The genomes of 5 underutilized Papilionoideae crops provide insights into root nodulation and disease resistanc.</title>
        <authorList>
            <person name="Jiang F."/>
        </authorList>
    </citation>
    <scope>NUCLEOTIDE SEQUENCE [LARGE SCALE GENOMIC DNA]</scope>
    <source>
        <strain evidence="7">JINMINGXINNONG_FW02</strain>
        <tissue evidence="7">Leaves</tissue>
    </source>
</reference>
<keyword evidence="8" id="KW-1185">Reference proteome</keyword>
<evidence type="ECO:0000313" key="8">
    <source>
        <dbReference type="Proteomes" id="UP001374584"/>
    </source>
</evidence>
<keyword evidence="2" id="KW-0805">Transcription regulation</keyword>
<evidence type="ECO:0000256" key="3">
    <source>
        <dbReference type="ARBA" id="ARBA00023163"/>
    </source>
</evidence>
<dbReference type="InterPro" id="IPR036638">
    <property type="entry name" value="HLH_DNA-bd_sf"/>
</dbReference>
<dbReference type="PANTHER" id="PTHR31945">
    <property type="entry name" value="TRANSCRIPTION FACTOR SCREAM2-RELATED"/>
    <property type="match status" value="1"/>
</dbReference>
<dbReference type="GO" id="GO:0005634">
    <property type="term" value="C:nucleus"/>
    <property type="evidence" value="ECO:0007669"/>
    <property type="project" value="UniProtKB-SubCell"/>
</dbReference>
<dbReference type="GO" id="GO:0043565">
    <property type="term" value="F:sequence-specific DNA binding"/>
    <property type="evidence" value="ECO:0007669"/>
    <property type="project" value="TreeGrafter"/>
</dbReference>
<protein>
    <recommendedName>
        <fullName evidence="6">Plant bHLH transcription factor ACT-like domain-containing protein</fullName>
    </recommendedName>
</protein>
<dbReference type="GO" id="GO:0003700">
    <property type="term" value="F:DNA-binding transcription factor activity"/>
    <property type="evidence" value="ECO:0007669"/>
    <property type="project" value="TreeGrafter"/>
</dbReference>
<name>A0AAN9NU87_PHACN</name>
<keyword evidence="5" id="KW-0175">Coiled coil</keyword>
<accession>A0AAN9NU87</accession>
<dbReference type="InterPro" id="IPR051358">
    <property type="entry name" value="TF_AMS/ICE1/BHLH6-like"/>
</dbReference>
<feature type="domain" description="Plant bHLH transcription factor ACT-like" evidence="6">
    <location>
        <begin position="96"/>
        <end position="175"/>
    </location>
</feature>